<evidence type="ECO:0000313" key="2">
    <source>
        <dbReference type="EMBL" id="GAG79090.1"/>
    </source>
</evidence>
<organism evidence="2">
    <name type="scientific">marine sediment metagenome</name>
    <dbReference type="NCBI Taxonomy" id="412755"/>
    <lineage>
        <taxon>unclassified sequences</taxon>
        <taxon>metagenomes</taxon>
        <taxon>ecological metagenomes</taxon>
    </lineage>
</organism>
<name>X1A9L5_9ZZZZ</name>
<accession>X1A9L5</accession>
<proteinExistence type="predicted"/>
<sequence length="313" mass="35018">AGLTREEFIKLTRKYDDNILALAMAIKRGEEGVDLQKAMAEYGKKNIAVIDKQKEALNKVESALKEAADGEAKLAKATADANNKIAGMTKTLTDEVMKMTLTEYEYSKWALDQKLTDQLKTIGDSIANEDIRNTASIAATKARDLALEALDKDHKAKEVTRQKELTSKMTTMWGDFYAAVKAKQAEFESASEGVTDRLNQLTMDEYTYRLTVLDKKYGAEEAYWEKMIKATGEGEAELLKVITAHQIEIDRVKIDAAEAEKKRMEDEAAAKKQALENTLANISFVLNTIGGLFQQSFDLKMQFLIPLFIVLHV</sequence>
<gene>
    <name evidence="2" type="ORF">S01H4_23588</name>
</gene>
<evidence type="ECO:0000256" key="1">
    <source>
        <dbReference type="SAM" id="Coils"/>
    </source>
</evidence>
<dbReference type="AlphaFoldDB" id="X1A9L5"/>
<comment type="caution">
    <text evidence="2">The sequence shown here is derived from an EMBL/GenBank/DDBJ whole genome shotgun (WGS) entry which is preliminary data.</text>
</comment>
<dbReference type="EMBL" id="BART01010963">
    <property type="protein sequence ID" value="GAG79090.1"/>
    <property type="molecule type" value="Genomic_DNA"/>
</dbReference>
<feature type="coiled-coil region" evidence="1">
    <location>
        <begin position="242"/>
        <end position="281"/>
    </location>
</feature>
<feature type="non-terminal residue" evidence="2">
    <location>
        <position position="313"/>
    </location>
</feature>
<feature type="non-terminal residue" evidence="2">
    <location>
        <position position="1"/>
    </location>
</feature>
<protein>
    <submittedName>
        <fullName evidence="2">Uncharacterized protein</fullName>
    </submittedName>
</protein>
<reference evidence="2" key="1">
    <citation type="journal article" date="2014" name="Front. Microbiol.">
        <title>High frequency of phylogenetically diverse reductive dehalogenase-homologous genes in deep subseafloor sedimentary metagenomes.</title>
        <authorList>
            <person name="Kawai M."/>
            <person name="Futagami T."/>
            <person name="Toyoda A."/>
            <person name="Takaki Y."/>
            <person name="Nishi S."/>
            <person name="Hori S."/>
            <person name="Arai W."/>
            <person name="Tsubouchi T."/>
            <person name="Morono Y."/>
            <person name="Uchiyama I."/>
            <person name="Ito T."/>
            <person name="Fujiyama A."/>
            <person name="Inagaki F."/>
            <person name="Takami H."/>
        </authorList>
    </citation>
    <scope>NUCLEOTIDE SEQUENCE</scope>
    <source>
        <strain evidence="2">Expedition CK06-06</strain>
    </source>
</reference>
<feature type="coiled-coil region" evidence="1">
    <location>
        <begin position="50"/>
        <end position="80"/>
    </location>
</feature>
<keyword evidence="1" id="KW-0175">Coiled coil</keyword>